<proteinExistence type="predicted"/>
<gene>
    <name evidence="1" type="ORF">METZ01_LOCUS368507</name>
</gene>
<sequence length="53" mass="5893">MPIDKLLLCRFLQSFPGGLGLSNLPRQLVLPSLQQSGSRRIPATSADGYFRYI</sequence>
<feature type="non-terminal residue" evidence="1">
    <location>
        <position position="53"/>
    </location>
</feature>
<dbReference type="EMBL" id="UINC01132997">
    <property type="protein sequence ID" value="SVD15653.1"/>
    <property type="molecule type" value="Genomic_DNA"/>
</dbReference>
<dbReference type="AlphaFoldDB" id="A0A382T0Z4"/>
<accession>A0A382T0Z4</accession>
<reference evidence="1" key="1">
    <citation type="submission" date="2018-05" db="EMBL/GenBank/DDBJ databases">
        <authorList>
            <person name="Lanie J.A."/>
            <person name="Ng W.-L."/>
            <person name="Kazmierczak K.M."/>
            <person name="Andrzejewski T.M."/>
            <person name="Davidsen T.M."/>
            <person name="Wayne K.J."/>
            <person name="Tettelin H."/>
            <person name="Glass J.I."/>
            <person name="Rusch D."/>
            <person name="Podicherti R."/>
            <person name="Tsui H.-C.T."/>
            <person name="Winkler M.E."/>
        </authorList>
    </citation>
    <scope>NUCLEOTIDE SEQUENCE</scope>
</reference>
<organism evidence="1">
    <name type="scientific">marine metagenome</name>
    <dbReference type="NCBI Taxonomy" id="408172"/>
    <lineage>
        <taxon>unclassified sequences</taxon>
        <taxon>metagenomes</taxon>
        <taxon>ecological metagenomes</taxon>
    </lineage>
</organism>
<name>A0A382T0Z4_9ZZZZ</name>
<protein>
    <submittedName>
        <fullName evidence="1">Uncharacterized protein</fullName>
    </submittedName>
</protein>
<evidence type="ECO:0000313" key="1">
    <source>
        <dbReference type="EMBL" id="SVD15653.1"/>
    </source>
</evidence>